<sequence>MNDKRYPDSIARLDTMALIVESKETINCSSRLNFEVVTPKSELNMSYCGHGKSYDDDDDEDGGDGNEESESEPCAKVARLQLHTLGPAGVAKNLCDLPSEILEKIIGYVNIWHHDRIRATSKRLCYIIDLFITHEFQKALKKSSEANQRSYKSAALRCIKLATEVYVKYGFETLFCGCMLSVLRKSYKYPFCPATQNIQQFLNHFYKGIENRLGSTQEFNLLYVLTFLRLLKAFRSFQITSSCVGISKWGCVVELKGLWLGFFCTSKSRLQSKSEDHTKILIIMTKLLLAEIANEAFRRVSDCDNEICIFGYDTSDNKRCPKTRFDFTVHGSKQIWSLLRSCLEENEEKFKWPSLWPKDEFKFDLEIHSKEAMKWGCSEKMYVEMGLSIRDCDSTRSVESH</sequence>
<dbReference type="PROSITE" id="PS50181">
    <property type="entry name" value="FBOX"/>
    <property type="match status" value="1"/>
</dbReference>
<feature type="domain" description="F-box" evidence="1">
    <location>
        <begin position="91"/>
        <end position="139"/>
    </location>
</feature>
<protein>
    <submittedName>
        <fullName evidence="2">F-box domain-containing protein</fullName>
    </submittedName>
</protein>
<keyword evidence="3" id="KW-1185">Reference proteome</keyword>
<organism evidence="2 3">
    <name type="scientific">Glossina pallidipes</name>
    <name type="common">Tsetse fly</name>
    <dbReference type="NCBI Taxonomy" id="7398"/>
    <lineage>
        <taxon>Eukaryota</taxon>
        <taxon>Metazoa</taxon>
        <taxon>Ecdysozoa</taxon>
        <taxon>Arthropoda</taxon>
        <taxon>Hexapoda</taxon>
        <taxon>Insecta</taxon>
        <taxon>Pterygota</taxon>
        <taxon>Neoptera</taxon>
        <taxon>Endopterygota</taxon>
        <taxon>Diptera</taxon>
        <taxon>Brachycera</taxon>
        <taxon>Muscomorpha</taxon>
        <taxon>Hippoboscoidea</taxon>
        <taxon>Glossinidae</taxon>
        <taxon>Glossina</taxon>
    </lineage>
</organism>
<dbReference type="Pfam" id="PF00646">
    <property type="entry name" value="F-box"/>
    <property type="match status" value="1"/>
</dbReference>
<accession>A0A1B0A7C9</accession>
<evidence type="ECO:0000313" key="2">
    <source>
        <dbReference type="EnsemblMetazoa" id="GPAI036598-PA"/>
    </source>
</evidence>
<dbReference type="AlphaFoldDB" id="A0A1B0A7C9"/>
<name>A0A1B0A7C9_GLOPL</name>
<dbReference type="EnsemblMetazoa" id="GPAI036598-RA">
    <property type="protein sequence ID" value="GPAI036598-PA"/>
    <property type="gene ID" value="GPAI036598"/>
</dbReference>
<dbReference type="VEuPathDB" id="VectorBase:GPAI036598"/>
<reference evidence="3" key="1">
    <citation type="submission" date="2014-03" db="EMBL/GenBank/DDBJ databases">
        <authorList>
            <person name="Aksoy S."/>
            <person name="Warren W."/>
            <person name="Wilson R.K."/>
        </authorList>
    </citation>
    <scope>NUCLEOTIDE SEQUENCE [LARGE SCALE GENOMIC DNA]</scope>
    <source>
        <strain evidence="3">IAEA</strain>
    </source>
</reference>
<dbReference type="InterPro" id="IPR001810">
    <property type="entry name" value="F-box_dom"/>
</dbReference>
<evidence type="ECO:0000313" key="3">
    <source>
        <dbReference type="Proteomes" id="UP000092445"/>
    </source>
</evidence>
<evidence type="ECO:0000259" key="1">
    <source>
        <dbReference type="PROSITE" id="PS50181"/>
    </source>
</evidence>
<dbReference type="Proteomes" id="UP000092445">
    <property type="component" value="Unassembled WGS sequence"/>
</dbReference>
<reference evidence="2" key="2">
    <citation type="submission" date="2020-05" db="UniProtKB">
        <authorList>
            <consortium name="EnsemblMetazoa"/>
        </authorList>
    </citation>
    <scope>IDENTIFICATION</scope>
    <source>
        <strain evidence="2">IAEA</strain>
    </source>
</reference>
<proteinExistence type="predicted"/>